<keyword evidence="1" id="KW-0472">Membrane</keyword>
<reference evidence="2" key="1">
    <citation type="submission" date="2021-02" db="EMBL/GenBank/DDBJ databases">
        <authorList>
            <person name="Nowell W R."/>
        </authorList>
    </citation>
    <scope>NUCLEOTIDE SEQUENCE</scope>
</reference>
<dbReference type="Proteomes" id="UP000663825">
    <property type="component" value="Unassembled WGS sequence"/>
</dbReference>
<dbReference type="AlphaFoldDB" id="A0A817UAG8"/>
<dbReference type="Proteomes" id="UP000663869">
    <property type="component" value="Unassembled WGS sequence"/>
</dbReference>
<evidence type="ECO:0000313" key="3">
    <source>
        <dbReference type="EMBL" id="CAF3595853.1"/>
    </source>
</evidence>
<evidence type="ECO:0000313" key="2">
    <source>
        <dbReference type="EMBL" id="CAF3328676.1"/>
    </source>
</evidence>
<dbReference type="EMBL" id="CAJNYU010002723">
    <property type="protein sequence ID" value="CAF3595853.1"/>
    <property type="molecule type" value="Genomic_DNA"/>
</dbReference>
<keyword evidence="1" id="KW-0812">Transmembrane</keyword>
<dbReference type="EMBL" id="CAJNXB010003639">
    <property type="protein sequence ID" value="CAF3328676.1"/>
    <property type="molecule type" value="Genomic_DNA"/>
</dbReference>
<feature type="transmembrane region" description="Helical" evidence="1">
    <location>
        <begin position="12"/>
        <end position="32"/>
    </location>
</feature>
<organism evidence="2 4">
    <name type="scientific">Rotaria socialis</name>
    <dbReference type="NCBI Taxonomy" id="392032"/>
    <lineage>
        <taxon>Eukaryota</taxon>
        <taxon>Metazoa</taxon>
        <taxon>Spiralia</taxon>
        <taxon>Gnathifera</taxon>
        <taxon>Rotifera</taxon>
        <taxon>Eurotatoria</taxon>
        <taxon>Bdelloidea</taxon>
        <taxon>Philodinida</taxon>
        <taxon>Philodinidae</taxon>
        <taxon>Rotaria</taxon>
    </lineage>
</organism>
<accession>A0A817UAG8</accession>
<comment type="caution">
    <text evidence="2">The sequence shown here is derived from an EMBL/GenBank/DDBJ whole genome shotgun (WGS) entry which is preliminary data.</text>
</comment>
<sequence length="103" mass="12323">MITNYRTFSIDILIFSTLTAICWTSTNLVLSWTSNIYRSIQLYELGYMLMNDRIKYLLYKRARRNMQIDQQHPIQQGLLFFSRPDFSDEVNVHHDILRSHSTC</sequence>
<evidence type="ECO:0000313" key="4">
    <source>
        <dbReference type="Proteomes" id="UP000663825"/>
    </source>
</evidence>
<name>A0A817UAG8_9BILA</name>
<dbReference type="OrthoDB" id="9989629at2759"/>
<gene>
    <name evidence="3" type="ORF">FME351_LOCUS21694</name>
    <name evidence="2" type="ORF">TIS948_LOCUS21021</name>
</gene>
<protein>
    <submittedName>
        <fullName evidence="2">Uncharacterized protein</fullName>
    </submittedName>
</protein>
<keyword evidence="1" id="KW-1133">Transmembrane helix</keyword>
<proteinExistence type="predicted"/>
<evidence type="ECO:0000256" key="1">
    <source>
        <dbReference type="SAM" id="Phobius"/>
    </source>
</evidence>